<evidence type="ECO:0000256" key="5">
    <source>
        <dbReference type="ARBA" id="ARBA00022832"/>
    </source>
</evidence>
<dbReference type="GO" id="GO:0016743">
    <property type="term" value="F:carboxyl- or carbamoyltransferase activity"/>
    <property type="evidence" value="ECO:0007669"/>
    <property type="project" value="UniProtKB-UniRule"/>
</dbReference>
<dbReference type="GO" id="GO:0009317">
    <property type="term" value="C:acetyl-CoA carboxylase complex"/>
    <property type="evidence" value="ECO:0007669"/>
    <property type="project" value="InterPro"/>
</dbReference>
<evidence type="ECO:0000256" key="8">
    <source>
        <dbReference type="ARBA" id="ARBA00023160"/>
    </source>
</evidence>
<evidence type="ECO:0000256" key="3">
    <source>
        <dbReference type="ARBA" id="ARBA00022679"/>
    </source>
</evidence>
<keyword evidence="4 10" id="KW-0547">Nucleotide-binding</keyword>
<comment type="similarity">
    <text evidence="10">Belongs to the AccA family.</text>
</comment>
<comment type="pathway">
    <text evidence="1 10">Lipid metabolism; malonyl-CoA biosynthesis; malonyl-CoA from acetyl-CoA: step 1/1.</text>
</comment>
<evidence type="ECO:0000256" key="10">
    <source>
        <dbReference type="HAMAP-Rule" id="MF_00823"/>
    </source>
</evidence>
<comment type="catalytic activity">
    <reaction evidence="9 10">
        <text>N(6)-carboxybiotinyl-L-lysyl-[protein] + acetyl-CoA = N(6)-biotinyl-L-lysyl-[protein] + malonyl-CoA</text>
        <dbReference type="Rhea" id="RHEA:54728"/>
        <dbReference type="Rhea" id="RHEA-COMP:10505"/>
        <dbReference type="Rhea" id="RHEA-COMP:10506"/>
        <dbReference type="ChEBI" id="CHEBI:57288"/>
        <dbReference type="ChEBI" id="CHEBI:57384"/>
        <dbReference type="ChEBI" id="CHEBI:83144"/>
        <dbReference type="ChEBI" id="CHEBI:83145"/>
        <dbReference type="EC" id="2.1.3.15"/>
    </reaction>
</comment>
<evidence type="ECO:0000259" key="11">
    <source>
        <dbReference type="PROSITE" id="PS50989"/>
    </source>
</evidence>
<keyword evidence="13" id="KW-1185">Reference proteome</keyword>
<comment type="subunit">
    <text evidence="10">Acetyl-CoA carboxylase is a heterohexamer composed of biotin carboxyl carrier protein (AccB), biotin carboxylase (AccC) and two subunits each of ACCase subunit alpha (AccA) and ACCase subunit beta (AccD).</text>
</comment>
<dbReference type="GO" id="GO:0003989">
    <property type="term" value="F:acetyl-CoA carboxylase activity"/>
    <property type="evidence" value="ECO:0007669"/>
    <property type="project" value="InterPro"/>
</dbReference>
<dbReference type="STRING" id="1480694.DC28_11530"/>
<protein>
    <recommendedName>
        <fullName evidence="10">Acetyl-coenzyme A carboxylase carboxyl transferase subunit alpha</fullName>
        <shortName evidence="10">ACCase subunit alpha</shortName>
        <shortName evidence="10">Acetyl-CoA carboxylase carboxyltransferase subunit alpha</shortName>
        <ecNumber evidence="10">2.1.3.15</ecNumber>
    </recommendedName>
</protein>
<evidence type="ECO:0000313" key="12">
    <source>
        <dbReference type="EMBL" id="KGE71418.1"/>
    </source>
</evidence>
<dbReference type="NCBIfam" id="TIGR00513">
    <property type="entry name" value="accA"/>
    <property type="match status" value="1"/>
</dbReference>
<dbReference type="Pfam" id="PF03255">
    <property type="entry name" value="ACCA"/>
    <property type="match status" value="1"/>
</dbReference>
<dbReference type="PROSITE" id="PS50989">
    <property type="entry name" value="COA_CT_CTER"/>
    <property type="match status" value="1"/>
</dbReference>
<dbReference type="NCBIfam" id="NF041504">
    <property type="entry name" value="AccA_sub"/>
    <property type="match status" value="1"/>
</dbReference>
<dbReference type="HAMAP" id="MF_00823">
    <property type="entry name" value="AcetylCoA_CT_alpha"/>
    <property type="match status" value="1"/>
</dbReference>
<evidence type="ECO:0000256" key="9">
    <source>
        <dbReference type="ARBA" id="ARBA00049152"/>
    </source>
</evidence>
<proteinExistence type="inferred from homology"/>
<accession>A0A098QVK0</accession>
<name>A0A098QVK0_9SPIO</name>
<gene>
    <name evidence="10" type="primary">accA</name>
    <name evidence="12" type="ORF">DC28_11530</name>
</gene>
<keyword evidence="3 10" id="KW-0808">Transferase</keyword>
<feature type="domain" description="CoA carboxyltransferase C-terminal" evidence="11">
    <location>
        <begin position="27"/>
        <end position="281"/>
    </location>
</feature>
<dbReference type="GO" id="GO:0005524">
    <property type="term" value="F:ATP binding"/>
    <property type="evidence" value="ECO:0007669"/>
    <property type="project" value="UniProtKB-KW"/>
</dbReference>
<organism evidence="12 13">
    <name type="scientific">Spirochaeta lutea</name>
    <dbReference type="NCBI Taxonomy" id="1480694"/>
    <lineage>
        <taxon>Bacteria</taxon>
        <taxon>Pseudomonadati</taxon>
        <taxon>Spirochaetota</taxon>
        <taxon>Spirochaetia</taxon>
        <taxon>Spirochaetales</taxon>
        <taxon>Spirochaetaceae</taxon>
        <taxon>Spirochaeta</taxon>
    </lineage>
</organism>
<comment type="caution">
    <text evidence="12">The sequence shown here is derived from an EMBL/GenBank/DDBJ whole genome shotgun (WGS) entry which is preliminary data.</text>
</comment>
<dbReference type="PANTHER" id="PTHR42853:SF3">
    <property type="entry name" value="ACETYL-COENZYME A CARBOXYLASE CARBOXYL TRANSFERASE SUBUNIT ALPHA, CHLOROPLASTIC"/>
    <property type="match status" value="1"/>
</dbReference>
<comment type="subcellular location">
    <subcellularLocation>
        <location evidence="10">Cytoplasm</location>
    </subcellularLocation>
</comment>
<reference evidence="12 13" key="1">
    <citation type="submission" date="2014-05" db="EMBL/GenBank/DDBJ databases">
        <title>De novo Genome Sequence of Spirocheata sp.</title>
        <authorList>
            <person name="Shivani Y."/>
            <person name="Subhash Y."/>
            <person name="Tushar L."/>
            <person name="Sasikala C."/>
            <person name="Ramana C.V."/>
        </authorList>
    </citation>
    <scope>NUCLEOTIDE SEQUENCE [LARGE SCALE GENOMIC DNA]</scope>
    <source>
        <strain evidence="12 13">JC230</strain>
    </source>
</reference>
<keyword evidence="8 10" id="KW-0275">Fatty acid biosynthesis</keyword>
<dbReference type="GO" id="GO:0006633">
    <property type="term" value="P:fatty acid biosynthetic process"/>
    <property type="evidence" value="ECO:0007669"/>
    <property type="project" value="UniProtKB-KW"/>
</dbReference>
<evidence type="ECO:0000256" key="4">
    <source>
        <dbReference type="ARBA" id="ARBA00022741"/>
    </source>
</evidence>
<keyword evidence="5 10" id="KW-0276">Fatty acid metabolism</keyword>
<evidence type="ECO:0000313" key="13">
    <source>
        <dbReference type="Proteomes" id="UP000029692"/>
    </source>
</evidence>
<dbReference type="RefSeq" id="WP_037548635.1">
    <property type="nucleotide sequence ID" value="NZ_JNUP01000066.1"/>
</dbReference>
<sequence length="321" mass="35896">MTEREIRKKIRELKSLANRHQLDISEDLARMSAKLEKGELSDLSPWQRVELARHPQRPTTLEYIERMSDEYMELFGDRYFGDDPAMVGGIARIGGVAFTFIGHQRGKNMKENMRRNYGMAQPEGYRKALRLAHQAEKFGRPIITFVDTMGAYPGLTSEERGISEAIARNLKEFSVLKTPVITTIIGEGGSGGAIGIAVADKVFMLENSVYSVISPEGCASILLRDAKKAEMAAGLLKITAKDLLSLGIVDGVITEPPSGAHSDLNFVAARMKETILSTYRNLSGKKIETILKERSRRLLSYGEFHDPEEKGDGFFKRFFSW</sequence>
<dbReference type="SUPFAM" id="SSF52096">
    <property type="entry name" value="ClpP/crotonase"/>
    <property type="match status" value="1"/>
</dbReference>
<dbReference type="OrthoDB" id="9803706at2"/>
<dbReference type="PRINTS" id="PR01069">
    <property type="entry name" value="ACCCTRFRASEA"/>
</dbReference>
<evidence type="ECO:0000256" key="1">
    <source>
        <dbReference type="ARBA" id="ARBA00004956"/>
    </source>
</evidence>
<keyword evidence="10" id="KW-0963">Cytoplasm</keyword>
<dbReference type="eggNOG" id="COG0825">
    <property type="taxonomic scope" value="Bacteria"/>
</dbReference>
<keyword evidence="7 10" id="KW-0443">Lipid metabolism</keyword>
<dbReference type="EMBL" id="JNUP01000066">
    <property type="protein sequence ID" value="KGE71418.1"/>
    <property type="molecule type" value="Genomic_DNA"/>
</dbReference>
<evidence type="ECO:0000256" key="6">
    <source>
        <dbReference type="ARBA" id="ARBA00022840"/>
    </source>
</evidence>
<dbReference type="GO" id="GO:2001295">
    <property type="term" value="P:malonyl-CoA biosynthetic process"/>
    <property type="evidence" value="ECO:0007669"/>
    <property type="project" value="UniProtKB-UniRule"/>
</dbReference>
<keyword evidence="6 10" id="KW-0067">ATP-binding</keyword>
<dbReference type="NCBIfam" id="NF004344">
    <property type="entry name" value="PRK05724.1"/>
    <property type="match status" value="1"/>
</dbReference>
<evidence type="ECO:0000256" key="2">
    <source>
        <dbReference type="ARBA" id="ARBA00022516"/>
    </source>
</evidence>
<dbReference type="Proteomes" id="UP000029692">
    <property type="component" value="Unassembled WGS sequence"/>
</dbReference>
<dbReference type="EC" id="2.1.3.15" evidence="10"/>
<keyword evidence="2 10" id="KW-0444">Lipid biosynthesis</keyword>
<comment type="function">
    <text evidence="10">Component of the acetyl coenzyme A carboxylase (ACC) complex. First, biotin carboxylase catalyzes the carboxylation of biotin on its carrier protein (BCCP) and then the CO(2) group is transferred by the carboxyltransferase to acetyl-CoA to form malonyl-CoA.</text>
</comment>
<dbReference type="AlphaFoldDB" id="A0A098QVK0"/>
<dbReference type="InterPro" id="IPR011763">
    <property type="entry name" value="COA_CT_C"/>
</dbReference>
<dbReference type="Gene3D" id="3.90.226.10">
    <property type="entry name" value="2-enoyl-CoA Hydratase, Chain A, domain 1"/>
    <property type="match status" value="1"/>
</dbReference>
<dbReference type="PANTHER" id="PTHR42853">
    <property type="entry name" value="ACETYL-COENZYME A CARBOXYLASE CARBOXYL TRANSFERASE SUBUNIT ALPHA"/>
    <property type="match status" value="1"/>
</dbReference>
<dbReference type="InterPro" id="IPR029045">
    <property type="entry name" value="ClpP/crotonase-like_dom_sf"/>
</dbReference>
<dbReference type="InterPro" id="IPR001095">
    <property type="entry name" value="Acetyl_CoA_COase_a_su"/>
</dbReference>
<evidence type="ECO:0000256" key="7">
    <source>
        <dbReference type="ARBA" id="ARBA00023098"/>
    </source>
</evidence>
<dbReference type="UniPathway" id="UPA00655">
    <property type="reaction ID" value="UER00711"/>
</dbReference>